<organism evidence="3 4">
    <name type="scientific">Thermomonospora cellulosilytica</name>
    <dbReference type="NCBI Taxonomy" id="1411118"/>
    <lineage>
        <taxon>Bacteria</taxon>
        <taxon>Bacillati</taxon>
        <taxon>Actinomycetota</taxon>
        <taxon>Actinomycetes</taxon>
        <taxon>Streptosporangiales</taxon>
        <taxon>Thermomonosporaceae</taxon>
        <taxon>Thermomonospora</taxon>
    </lineage>
</organism>
<proteinExistence type="predicted"/>
<dbReference type="EMBL" id="JACJII010000001">
    <property type="protein sequence ID" value="MBA9006645.1"/>
    <property type="molecule type" value="Genomic_DNA"/>
</dbReference>
<evidence type="ECO:0000313" key="4">
    <source>
        <dbReference type="Proteomes" id="UP000539313"/>
    </source>
</evidence>
<keyword evidence="2" id="KW-0472">Membrane</keyword>
<evidence type="ECO:0000256" key="2">
    <source>
        <dbReference type="SAM" id="Phobius"/>
    </source>
</evidence>
<feature type="compositionally biased region" description="Pro residues" evidence="1">
    <location>
        <begin position="31"/>
        <end position="51"/>
    </location>
</feature>
<evidence type="ECO:0000256" key="1">
    <source>
        <dbReference type="SAM" id="MobiDB-lite"/>
    </source>
</evidence>
<dbReference type="RefSeq" id="WP_182707492.1">
    <property type="nucleotide sequence ID" value="NZ_JACJII010000001.1"/>
</dbReference>
<feature type="compositionally biased region" description="Pro residues" evidence="1">
    <location>
        <begin position="135"/>
        <end position="148"/>
    </location>
</feature>
<feature type="region of interest" description="Disordered" evidence="1">
    <location>
        <begin position="129"/>
        <end position="148"/>
    </location>
</feature>
<dbReference type="Proteomes" id="UP000539313">
    <property type="component" value="Unassembled WGS sequence"/>
</dbReference>
<gene>
    <name evidence="3" type="ORF">HNR21_005527</name>
</gene>
<dbReference type="AlphaFoldDB" id="A0A7W3RBV9"/>
<feature type="region of interest" description="Disordered" evidence="1">
    <location>
        <begin position="1"/>
        <end position="57"/>
    </location>
</feature>
<accession>A0A7W3RBV9</accession>
<feature type="compositionally biased region" description="Pro residues" evidence="1">
    <location>
        <begin position="11"/>
        <end position="22"/>
    </location>
</feature>
<sequence>MADEDDKKVAGPPPAQTPPAQTPPAAGTGEAPPPPPPGQAPPGPPPFPPPPHRTHAVRRWDGRGAVPLLVAGLVGAIIGGGLVGLADLLDDRGEERYVRVVDVDGDRPWRRWDDDGWRERVPPEWRVPRRFQTPEVPPTDVPSPAPTG</sequence>
<reference evidence="3 4" key="1">
    <citation type="submission" date="2020-08" db="EMBL/GenBank/DDBJ databases">
        <title>Sequencing the genomes of 1000 actinobacteria strains.</title>
        <authorList>
            <person name="Klenk H.-P."/>
        </authorList>
    </citation>
    <scope>NUCLEOTIDE SEQUENCE [LARGE SCALE GENOMIC DNA]</scope>
    <source>
        <strain evidence="3 4">DSM 45823</strain>
    </source>
</reference>
<evidence type="ECO:0000313" key="3">
    <source>
        <dbReference type="EMBL" id="MBA9006645.1"/>
    </source>
</evidence>
<feature type="transmembrane region" description="Helical" evidence="2">
    <location>
        <begin position="68"/>
        <end position="89"/>
    </location>
</feature>
<keyword evidence="4" id="KW-1185">Reference proteome</keyword>
<comment type="caution">
    <text evidence="3">The sequence shown here is derived from an EMBL/GenBank/DDBJ whole genome shotgun (WGS) entry which is preliminary data.</text>
</comment>
<keyword evidence="2" id="KW-1133">Transmembrane helix</keyword>
<name>A0A7W3RBV9_9ACTN</name>
<protein>
    <submittedName>
        <fullName evidence="3">Uncharacterized protein</fullName>
    </submittedName>
</protein>
<keyword evidence="2" id="KW-0812">Transmembrane</keyword>